<dbReference type="PANTHER" id="PTHR46496:SF1">
    <property type="entry name" value="ZEAXANTHIN EPOXIDASE, CHLOROPLASTIC"/>
    <property type="match status" value="1"/>
</dbReference>
<dbReference type="GO" id="GO:0016491">
    <property type="term" value="F:oxidoreductase activity"/>
    <property type="evidence" value="ECO:0007669"/>
    <property type="project" value="UniProtKB-KW"/>
</dbReference>
<accession>A0A9P5SBR5</accession>
<keyword evidence="3" id="KW-0274">FAD</keyword>
<sequence>CGSNELVMSRHDLHSLLLSKIPEENIHLGKKILWFTQDEDGVTIRTSDKKFFHGDILVGADGAYSAVRQSLYKSLKAKGSLPAVDDVPLPFDCVCLVGQTVPMDPEKFPGLKLPNTQCSYVVGVQEYS</sequence>
<feature type="non-terminal residue" evidence="5">
    <location>
        <position position="1"/>
    </location>
</feature>
<evidence type="ECO:0000256" key="1">
    <source>
        <dbReference type="ARBA" id="ARBA00001974"/>
    </source>
</evidence>
<dbReference type="SUPFAM" id="SSF51905">
    <property type="entry name" value="FAD/NAD(P)-binding domain"/>
    <property type="match status" value="1"/>
</dbReference>
<reference evidence="5" key="1">
    <citation type="journal article" date="2020" name="Fungal Divers.">
        <title>Resolving the Mortierellaceae phylogeny through synthesis of multi-gene phylogenetics and phylogenomics.</title>
        <authorList>
            <person name="Vandepol N."/>
            <person name="Liber J."/>
            <person name="Desiro A."/>
            <person name="Na H."/>
            <person name="Kennedy M."/>
            <person name="Barry K."/>
            <person name="Grigoriev I.V."/>
            <person name="Miller A.N."/>
            <person name="O'Donnell K."/>
            <person name="Stajich J.E."/>
            <person name="Bonito G."/>
        </authorList>
    </citation>
    <scope>NUCLEOTIDE SEQUENCE</scope>
    <source>
        <strain evidence="5">NVP1</strain>
    </source>
</reference>
<comment type="caution">
    <text evidence="5">The sequence shown here is derived from an EMBL/GenBank/DDBJ whole genome shotgun (WGS) entry which is preliminary data.</text>
</comment>
<keyword evidence="4" id="KW-0560">Oxidoreductase</keyword>
<dbReference type="InterPro" id="IPR036188">
    <property type="entry name" value="FAD/NAD-bd_sf"/>
</dbReference>
<dbReference type="EMBL" id="JAAAUY010002117">
    <property type="protein sequence ID" value="KAF9315054.1"/>
    <property type="molecule type" value="Genomic_DNA"/>
</dbReference>
<evidence type="ECO:0000313" key="5">
    <source>
        <dbReference type="EMBL" id="KAF9315054.1"/>
    </source>
</evidence>
<protein>
    <submittedName>
        <fullName evidence="5">Uncharacterized protein</fullName>
    </submittedName>
</protein>
<keyword evidence="2" id="KW-0285">Flavoprotein</keyword>
<comment type="cofactor">
    <cofactor evidence="1">
        <name>FAD</name>
        <dbReference type="ChEBI" id="CHEBI:57692"/>
    </cofactor>
</comment>
<organism evidence="5 6">
    <name type="scientific">Podila minutissima</name>
    <dbReference type="NCBI Taxonomy" id="64525"/>
    <lineage>
        <taxon>Eukaryota</taxon>
        <taxon>Fungi</taxon>
        <taxon>Fungi incertae sedis</taxon>
        <taxon>Mucoromycota</taxon>
        <taxon>Mortierellomycotina</taxon>
        <taxon>Mortierellomycetes</taxon>
        <taxon>Mortierellales</taxon>
        <taxon>Mortierellaceae</taxon>
        <taxon>Podila</taxon>
    </lineage>
</organism>
<dbReference type="PANTHER" id="PTHR46496">
    <property type="match status" value="1"/>
</dbReference>
<evidence type="ECO:0000256" key="3">
    <source>
        <dbReference type="ARBA" id="ARBA00022827"/>
    </source>
</evidence>
<keyword evidence="6" id="KW-1185">Reference proteome</keyword>
<name>A0A9P5SBR5_9FUNG</name>
<gene>
    <name evidence="5" type="ORF">BG006_003833</name>
</gene>
<dbReference type="AlphaFoldDB" id="A0A9P5SBR5"/>
<dbReference type="Proteomes" id="UP000696485">
    <property type="component" value="Unassembled WGS sequence"/>
</dbReference>
<evidence type="ECO:0000256" key="2">
    <source>
        <dbReference type="ARBA" id="ARBA00022630"/>
    </source>
</evidence>
<feature type="non-terminal residue" evidence="5">
    <location>
        <position position="128"/>
    </location>
</feature>
<dbReference type="Gene3D" id="3.50.50.60">
    <property type="entry name" value="FAD/NAD(P)-binding domain"/>
    <property type="match status" value="1"/>
</dbReference>
<proteinExistence type="predicted"/>
<evidence type="ECO:0000313" key="6">
    <source>
        <dbReference type="Proteomes" id="UP000696485"/>
    </source>
</evidence>
<evidence type="ECO:0000256" key="4">
    <source>
        <dbReference type="ARBA" id="ARBA00023002"/>
    </source>
</evidence>